<dbReference type="Proteomes" id="UP001162164">
    <property type="component" value="Unassembled WGS sequence"/>
</dbReference>
<dbReference type="EMBL" id="JAPWTJ010000103">
    <property type="protein sequence ID" value="KAJ8982860.1"/>
    <property type="molecule type" value="Genomic_DNA"/>
</dbReference>
<reference evidence="1" key="1">
    <citation type="journal article" date="2023" name="Insect Mol. Biol.">
        <title>Genome sequencing provides insights into the evolution of gene families encoding plant cell wall-degrading enzymes in longhorned beetles.</title>
        <authorList>
            <person name="Shin N.R."/>
            <person name="Okamura Y."/>
            <person name="Kirsch R."/>
            <person name="Pauchet Y."/>
        </authorList>
    </citation>
    <scope>NUCLEOTIDE SEQUENCE</scope>
    <source>
        <strain evidence="1">MMC_N1</strain>
    </source>
</reference>
<comment type="caution">
    <text evidence="1">The sequence shown here is derived from an EMBL/GenBank/DDBJ whole genome shotgun (WGS) entry which is preliminary data.</text>
</comment>
<evidence type="ECO:0000313" key="1">
    <source>
        <dbReference type="EMBL" id="KAJ8982860.1"/>
    </source>
</evidence>
<name>A0ABQ9JY28_9CUCU</name>
<protein>
    <submittedName>
        <fullName evidence="1">Uncharacterized protein</fullName>
    </submittedName>
</protein>
<sequence>MANNVVIVMWANILPKLSVEIENTVFITKLLNFIAGDFTVPVPLGQNYLNREASVTSGAKLELREEVGFIKNASIAGLVKLLPEGSESIPQEIEEAATKGQL</sequence>
<keyword evidence="2" id="KW-1185">Reference proteome</keyword>
<accession>A0ABQ9JY28</accession>
<gene>
    <name evidence="1" type="ORF">NQ317_002267</name>
</gene>
<proteinExistence type="predicted"/>
<organism evidence="1 2">
    <name type="scientific">Molorchus minor</name>
    <dbReference type="NCBI Taxonomy" id="1323400"/>
    <lineage>
        <taxon>Eukaryota</taxon>
        <taxon>Metazoa</taxon>
        <taxon>Ecdysozoa</taxon>
        <taxon>Arthropoda</taxon>
        <taxon>Hexapoda</taxon>
        <taxon>Insecta</taxon>
        <taxon>Pterygota</taxon>
        <taxon>Neoptera</taxon>
        <taxon>Endopterygota</taxon>
        <taxon>Coleoptera</taxon>
        <taxon>Polyphaga</taxon>
        <taxon>Cucujiformia</taxon>
        <taxon>Chrysomeloidea</taxon>
        <taxon>Cerambycidae</taxon>
        <taxon>Lamiinae</taxon>
        <taxon>Monochamini</taxon>
        <taxon>Molorchus</taxon>
    </lineage>
</organism>
<evidence type="ECO:0000313" key="2">
    <source>
        <dbReference type="Proteomes" id="UP001162164"/>
    </source>
</evidence>